<dbReference type="AlphaFoldDB" id="A0A482XXT2"/>
<dbReference type="Gene3D" id="1.20.120.710">
    <property type="entry name" value="Haloacid dehalogenase hydrolase-like domain"/>
    <property type="match status" value="1"/>
</dbReference>
<dbReference type="Proteomes" id="UP000292704">
    <property type="component" value="Unassembled WGS sequence"/>
</dbReference>
<keyword evidence="4" id="KW-0460">Magnesium</keyword>
<dbReference type="InterPro" id="IPR023214">
    <property type="entry name" value="HAD_sf"/>
</dbReference>
<comment type="similarity">
    <text evidence="2">Belongs to the HAD-like hydrolase superfamily.</text>
</comment>
<protein>
    <submittedName>
        <fullName evidence="5">HAD family hydrolase</fullName>
    </submittedName>
</protein>
<dbReference type="PRINTS" id="PR00413">
    <property type="entry name" value="HADHALOGNASE"/>
</dbReference>
<dbReference type="EMBL" id="SHMR01000001">
    <property type="protein sequence ID" value="RZH67972.1"/>
    <property type="molecule type" value="Genomic_DNA"/>
</dbReference>
<dbReference type="Pfam" id="PF00702">
    <property type="entry name" value="Hydrolase"/>
    <property type="match status" value="1"/>
</dbReference>
<dbReference type="RefSeq" id="WP_007108771.1">
    <property type="nucleotide sequence ID" value="NZ_JNCS01000001.1"/>
</dbReference>
<evidence type="ECO:0000256" key="2">
    <source>
        <dbReference type="ARBA" id="ARBA00007958"/>
    </source>
</evidence>
<dbReference type="OrthoDB" id="131325at2157"/>
<name>A0A482XXT2_9EURY</name>
<comment type="cofactor">
    <cofactor evidence="1">
        <name>Mg(2+)</name>
        <dbReference type="ChEBI" id="CHEBI:18420"/>
    </cofactor>
</comment>
<keyword evidence="3 5" id="KW-0378">Hydrolase</keyword>
<dbReference type="NCBIfam" id="TIGR01509">
    <property type="entry name" value="HAD-SF-IA-v3"/>
    <property type="match status" value="1"/>
</dbReference>
<evidence type="ECO:0000313" key="6">
    <source>
        <dbReference type="Proteomes" id="UP000292704"/>
    </source>
</evidence>
<dbReference type="STRING" id="222984.GCA_000731985_00176"/>
<organism evidence="5 6">
    <name type="scientific">Natrinema altunense</name>
    <dbReference type="NCBI Taxonomy" id="222984"/>
    <lineage>
        <taxon>Archaea</taxon>
        <taxon>Methanobacteriati</taxon>
        <taxon>Methanobacteriota</taxon>
        <taxon>Stenosarchaea group</taxon>
        <taxon>Halobacteria</taxon>
        <taxon>Halobacteriales</taxon>
        <taxon>Natrialbaceae</taxon>
        <taxon>Natrinema</taxon>
    </lineage>
</organism>
<dbReference type="SUPFAM" id="SSF56784">
    <property type="entry name" value="HAD-like"/>
    <property type="match status" value="1"/>
</dbReference>
<gene>
    <name evidence="5" type="ORF">ELS17_00390</name>
</gene>
<dbReference type="SFLD" id="SFLDS00003">
    <property type="entry name" value="Haloacid_Dehalogenase"/>
    <property type="match status" value="1"/>
</dbReference>
<accession>A0A482XXT2</accession>
<evidence type="ECO:0000256" key="3">
    <source>
        <dbReference type="ARBA" id="ARBA00022801"/>
    </source>
</evidence>
<comment type="caution">
    <text evidence="5">The sequence shown here is derived from an EMBL/GenBank/DDBJ whole genome shotgun (WGS) entry which is preliminary data.</text>
</comment>
<evidence type="ECO:0000256" key="1">
    <source>
        <dbReference type="ARBA" id="ARBA00001946"/>
    </source>
</evidence>
<dbReference type="Gene3D" id="3.40.50.1000">
    <property type="entry name" value="HAD superfamily/HAD-like"/>
    <property type="match status" value="1"/>
</dbReference>
<dbReference type="PANTHER" id="PTHR46470">
    <property type="entry name" value="N-ACYLNEURAMINATE-9-PHOSPHATASE"/>
    <property type="match status" value="1"/>
</dbReference>
<dbReference type="GO" id="GO:0016787">
    <property type="term" value="F:hydrolase activity"/>
    <property type="evidence" value="ECO:0007669"/>
    <property type="project" value="UniProtKB-KW"/>
</dbReference>
<dbReference type="InterPro" id="IPR036412">
    <property type="entry name" value="HAD-like_sf"/>
</dbReference>
<evidence type="ECO:0000313" key="5">
    <source>
        <dbReference type="EMBL" id="RZH67972.1"/>
    </source>
</evidence>
<dbReference type="InterPro" id="IPR006439">
    <property type="entry name" value="HAD-SF_hydro_IA"/>
</dbReference>
<dbReference type="SFLD" id="SFLDG01129">
    <property type="entry name" value="C1.5:_HAD__Beta-PGM__Phosphata"/>
    <property type="match status" value="1"/>
</dbReference>
<sequence length="219" mass="23255">MPRAVVFDLDYTLAVPRRDRATLLEEATAATGAPSLTRQSYLEAHRRNLTSETREPIFADLLADSESDADPAAVATAYRETIADALEPLPDVEAMLAEFRDAYRVGLLTNGPVRAQRHKLETLGWEDAFDAALVTGELEAGKPDPRAFAAITDELGVAPGDAVYVGDEVEADVRGATEAGLRAIQVLLADGPDPDPRAAAHVEQADIAATLPGIVAALD</sequence>
<proteinExistence type="inferred from homology"/>
<reference evidence="5 6" key="1">
    <citation type="submission" date="2019-02" db="EMBL/GenBank/DDBJ databases">
        <title>Genome analysis provides insights into bioremediation potentialities and Haloocin production by Natrinema altunense strain 4.1R isolated from Chott Douz in Tunisian desert.</title>
        <authorList>
            <person name="Najjari A."/>
            <person name="Youssef N."/>
            <person name="Ben Dhia O."/>
            <person name="Ferjani R."/>
            <person name="El Hidri D."/>
            <person name="Ouzari H.I."/>
            <person name="Cherif A."/>
        </authorList>
    </citation>
    <scope>NUCLEOTIDE SEQUENCE [LARGE SCALE GENOMIC DNA]</scope>
    <source>
        <strain evidence="5 6">4.1R</strain>
    </source>
</reference>
<dbReference type="GO" id="GO:0044281">
    <property type="term" value="P:small molecule metabolic process"/>
    <property type="evidence" value="ECO:0007669"/>
    <property type="project" value="UniProtKB-ARBA"/>
</dbReference>
<dbReference type="NCBIfam" id="TIGR01549">
    <property type="entry name" value="HAD-SF-IA-v1"/>
    <property type="match status" value="1"/>
</dbReference>
<evidence type="ECO:0000256" key="4">
    <source>
        <dbReference type="ARBA" id="ARBA00022842"/>
    </source>
</evidence>
<dbReference type="InterPro" id="IPR051400">
    <property type="entry name" value="HAD-like_hydrolase"/>
</dbReference>